<dbReference type="GO" id="GO:0051213">
    <property type="term" value="F:dioxygenase activity"/>
    <property type="evidence" value="ECO:0007669"/>
    <property type="project" value="InterPro"/>
</dbReference>
<dbReference type="GeneID" id="119722810"/>
<dbReference type="OrthoDB" id="545910at2759"/>
<dbReference type="RefSeq" id="XP_038049092.1">
    <property type="nucleotide sequence ID" value="XM_038193164.1"/>
</dbReference>
<dbReference type="CTD" id="221120"/>
<dbReference type="RefSeq" id="XP_038049091.1">
    <property type="nucleotide sequence ID" value="XM_038193163.1"/>
</dbReference>
<sequence>MAAHPQEARRAPYPSSQNGRTQSRGGGNRQKSRIQGGWAADAHQPRGRVQARGRGQPNFRGRGYHPTLQCNLGPDPTQEPPSDPNPQAQEYPPGLNPYAPEFKSAGGPPKQEQSQDMPYPEHTVTPHQGYFGQPHDLMHQGYKYIPPAPEEQVSVPEETKPKMIEEDGEYIISEEPSGKSRIVLFKNFLSQEEADEALCQLEQEIKFKQQVNKNRAGKDYLEPRLVRWFGEHPYAYSKVRMEANEEWPPALLRLKEKIEKKNDLTFNSVLANLYRTGKDGVAWHSDDEYGLREQPKIASLSLGETRMFEMRKKPPKGINPYEFDYTTSEKLTVPLTHGALLLMTDHTQDDWQHQVPKEYHDKQKRINLTFRTIYPDARHERKQDRVLKLD</sequence>
<evidence type="ECO:0000256" key="1">
    <source>
        <dbReference type="ARBA" id="ARBA00001954"/>
    </source>
</evidence>
<evidence type="ECO:0000259" key="3">
    <source>
        <dbReference type="PROSITE" id="PS51471"/>
    </source>
</evidence>
<evidence type="ECO:0000313" key="5">
    <source>
        <dbReference type="Proteomes" id="UP000887568"/>
    </source>
</evidence>
<dbReference type="EnsemblMetazoa" id="XM_038193165.1">
    <property type="protein sequence ID" value="XP_038049093.1"/>
    <property type="gene ID" value="LOC119722810"/>
</dbReference>
<dbReference type="Pfam" id="PF13532">
    <property type="entry name" value="2OG-FeII_Oxy_2"/>
    <property type="match status" value="1"/>
</dbReference>
<dbReference type="InterPro" id="IPR032854">
    <property type="entry name" value="ALKBH3"/>
</dbReference>
<dbReference type="InterPro" id="IPR027450">
    <property type="entry name" value="AlkB-like"/>
</dbReference>
<dbReference type="EnsemblMetazoa" id="XM_038193164.1">
    <property type="protein sequence ID" value="XP_038049092.1"/>
    <property type="gene ID" value="LOC119722810"/>
</dbReference>
<dbReference type="InterPro" id="IPR005123">
    <property type="entry name" value="Oxoglu/Fe-dep_dioxygenase_dom"/>
</dbReference>
<evidence type="ECO:0000313" key="4">
    <source>
        <dbReference type="EnsemblMetazoa" id="XP_038049093.1"/>
    </source>
</evidence>
<feature type="compositionally biased region" description="Polar residues" evidence="2">
    <location>
        <begin position="14"/>
        <end position="23"/>
    </location>
</feature>
<dbReference type="GO" id="GO:0006307">
    <property type="term" value="P:DNA alkylation repair"/>
    <property type="evidence" value="ECO:0007669"/>
    <property type="project" value="InterPro"/>
</dbReference>
<evidence type="ECO:0000256" key="2">
    <source>
        <dbReference type="SAM" id="MobiDB-lite"/>
    </source>
</evidence>
<reference evidence="4" key="1">
    <citation type="submission" date="2022-11" db="UniProtKB">
        <authorList>
            <consortium name="EnsemblMetazoa"/>
        </authorList>
    </citation>
    <scope>IDENTIFICATION</scope>
</reference>
<dbReference type="PROSITE" id="PS51471">
    <property type="entry name" value="FE2OG_OXY"/>
    <property type="match status" value="1"/>
</dbReference>
<dbReference type="PANTHER" id="PTHR31212">
    <property type="entry name" value="ALPHA-KETOGLUTARATE-DEPENDENT DIOXYGENASE ALKB HOMOLOG 3"/>
    <property type="match status" value="1"/>
</dbReference>
<feature type="region of interest" description="Disordered" evidence="2">
    <location>
        <begin position="1"/>
        <end position="118"/>
    </location>
</feature>
<dbReference type="RefSeq" id="XP_038049093.1">
    <property type="nucleotide sequence ID" value="XM_038193165.1"/>
</dbReference>
<dbReference type="PANTHER" id="PTHR31212:SF4">
    <property type="entry name" value="ALPHA-KETOGLUTARATE-DEPENDENT DIOXYGENASE ALKB HOMOLOG 3"/>
    <property type="match status" value="1"/>
</dbReference>
<dbReference type="Gene3D" id="2.60.120.590">
    <property type="entry name" value="Alpha-ketoglutarate-dependent dioxygenase AlkB-like"/>
    <property type="match status" value="1"/>
</dbReference>
<dbReference type="AlphaFoldDB" id="A0A913ZBD2"/>
<accession>A0A913ZBD2</accession>
<dbReference type="InterPro" id="IPR037151">
    <property type="entry name" value="AlkB-like_sf"/>
</dbReference>
<protein>
    <recommendedName>
        <fullName evidence="3">Fe2OG dioxygenase domain-containing protein</fullName>
    </recommendedName>
</protein>
<comment type="cofactor">
    <cofactor evidence="1">
        <name>Fe(2+)</name>
        <dbReference type="ChEBI" id="CHEBI:29033"/>
    </cofactor>
</comment>
<dbReference type="GO" id="GO:0005739">
    <property type="term" value="C:mitochondrion"/>
    <property type="evidence" value="ECO:0007669"/>
    <property type="project" value="TreeGrafter"/>
</dbReference>
<dbReference type="Proteomes" id="UP000887568">
    <property type="component" value="Unplaced"/>
</dbReference>
<dbReference type="SUPFAM" id="SSF51197">
    <property type="entry name" value="Clavaminate synthase-like"/>
    <property type="match status" value="1"/>
</dbReference>
<feature type="compositionally biased region" description="Basic and acidic residues" evidence="2">
    <location>
        <begin position="1"/>
        <end position="10"/>
    </location>
</feature>
<keyword evidence="5" id="KW-1185">Reference proteome</keyword>
<organism evidence="4 5">
    <name type="scientific">Patiria miniata</name>
    <name type="common">Bat star</name>
    <name type="synonym">Asterina miniata</name>
    <dbReference type="NCBI Taxonomy" id="46514"/>
    <lineage>
        <taxon>Eukaryota</taxon>
        <taxon>Metazoa</taxon>
        <taxon>Echinodermata</taxon>
        <taxon>Eleutherozoa</taxon>
        <taxon>Asterozoa</taxon>
        <taxon>Asteroidea</taxon>
        <taxon>Valvatacea</taxon>
        <taxon>Valvatida</taxon>
        <taxon>Asterinidae</taxon>
        <taxon>Patiria</taxon>
    </lineage>
</organism>
<name>A0A913ZBD2_PATMI</name>
<feature type="domain" description="Fe2OG dioxygenase" evidence="3">
    <location>
        <begin position="265"/>
        <end position="374"/>
    </location>
</feature>
<proteinExistence type="predicted"/>
<dbReference type="EnsemblMetazoa" id="XM_038193163.1">
    <property type="protein sequence ID" value="XP_038049091.1"/>
    <property type="gene ID" value="LOC119722810"/>
</dbReference>
<dbReference type="GO" id="GO:0005654">
    <property type="term" value="C:nucleoplasm"/>
    <property type="evidence" value="ECO:0007669"/>
    <property type="project" value="TreeGrafter"/>
</dbReference>